<protein>
    <submittedName>
        <fullName evidence="2">Uncharacterized protein</fullName>
    </submittedName>
</protein>
<keyword evidence="1" id="KW-1133">Transmembrane helix</keyword>
<feature type="transmembrane region" description="Helical" evidence="1">
    <location>
        <begin position="36"/>
        <end position="57"/>
    </location>
</feature>
<dbReference type="Proteomes" id="UP001054837">
    <property type="component" value="Unassembled WGS sequence"/>
</dbReference>
<accession>A0AAV4PPL4</accession>
<sequence length="115" mass="12742">MAGTLNVVRFGGVSNASHVGNTSAPNCHPAQMTETVVLFSLAVIGIGTNSFLMLLILTKKSLRSLSCTWEEELLDMKSWWGTCHPTERGQQLLHFVEDGSSQMTFPSRIKRMDKE</sequence>
<organism evidence="2 3">
    <name type="scientific">Caerostris darwini</name>
    <dbReference type="NCBI Taxonomy" id="1538125"/>
    <lineage>
        <taxon>Eukaryota</taxon>
        <taxon>Metazoa</taxon>
        <taxon>Ecdysozoa</taxon>
        <taxon>Arthropoda</taxon>
        <taxon>Chelicerata</taxon>
        <taxon>Arachnida</taxon>
        <taxon>Araneae</taxon>
        <taxon>Araneomorphae</taxon>
        <taxon>Entelegynae</taxon>
        <taxon>Araneoidea</taxon>
        <taxon>Araneidae</taxon>
        <taxon>Caerostris</taxon>
    </lineage>
</organism>
<evidence type="ECO:0000313" key="2">
    <source>
        <dbReference type="EMBL" id="GIX99039.1"/>
    </source>
</evidence>
<evidence type="ECO:0000256" key="1">
    <source>
        <dbReference type="SAM" id="Phobius"/>
    </source>
</evidence>
<name>A0AAV4PPL4_9ARAC</name>
<reference evidence="2 3" key="1">
    <citation type="submission" date="2021-06" db="EMBL/GenBank/DDBJ databases">
        <title>Caerostris darwini draft genome.</title>
        <authorList>
            <person name="Kono N."/>
            <person name="Arakawa K."/>
        </authorList>
    </citation>
    <scope>NUCLEOTIDE SEQUENCE [LARGE SCALE GENOMIC DNA]</scope>
</reference>
<keyword evidence="3" id="KW-1185">Reference proteome</keyword>
<dbReference type="EMBL" id="BPLQ01003263">
    <property type="protein sequence ID" value="GIX99039.1"/>
    <property type="molecule type" value="Genomic_DNA"/>
</dbReference>
<proteinExistence type="predicted"/>
<keyword evidence="1" id="KW-0812">Transmembrane</keyword>
<evidence type="ECO:0000313" key="3">
    <source>
        <dbReference type="Proteomes" id="UP001054837"/>
    </source>
</evidence>
<comment type="caution">
    <text evidence="2">The sequence shown here is derived from an EMBL/GenBank/DDBJ whole genome shotgun (WGS) entry which is preliminary data.</text>
</comment>
<keyword evidence="1" id="KW-0472">Membrane</keyword>
<gene>
    <name evidence="2" type="ORF">CDAR_519021</name>
</gene>
<dbReference type="AlphaFoldDB" id="A0AAV4PPL4"/>